<protein>
    <submittedName>
        <fullName evidence="1">Uncharacterized protein</fullName>
    </submittedName>
</protein>
<name>A0AAE3LRY7_9RHOB</name>
<dbReference type="RefSeq" id="WP_263954959.1">
    <property type="nucleotide sequence ID" value="NZ_JAOYFC010000006.1"/>
</dbReference>
<reference evidence="1" key="1">
    <citation type="submission" date="2022-10" db="EMBL/GenBank/DDBJ databases">
        <authorList>
            <person name="Yue Y."/>
        </authorList>
    </citation>
    <scope>NUCLEOTIDE SEQUENCE</scope>
    <source>
        <strain evidence="1">Z654</strain>
    </source>
</reference>
<keyword evidence="2" id="KW-1185">Reference proteome</keyword>
<dbReference type="AlphaFoldDB" id="A0AAE3LRY7"/>
<evidence type="ECO:0000313" key="2">
    <source>
        <dbReference type="Proteomes" id="UP001208041"/>
    </source>
</evidence>
<evidence type="ECO:0000313" key="1">
    <source>
        <dbReference type="EMBL" id="MCV6825987.1"/>
    </source>
</evidence>
<sequence>MAVLEHLTEFTAGETIEFSAALKKDGAAWPDASNSQVALIIGSGSNSISTEIHRFTTAPQVNLVDIPGAVWSFFLQEPDYNQLSANSTYRYEIWVSDAGNNPSLQLKGNFRLNSAIGP</sequence>
<comment type="caution">
    <text evidence="1">The sequence shown here is derived from an EMBL/GenBank/DDBJ whole genome shotgun (WGS) entry which is preliminary data.</text>
</comment>
<dbReference type="Proteomes" id="UP001208041">
    <property type="component" value="Unassembled WGS sequence"/>
</dbReference>
<organism evidence="1 2">
    <name type="scientific">Halocynthiibacter halioticoli</name>
    <dbReference type="NCBI Taxonomy" id="2986804"/>
    <lineage>
        <taxon>Bacteria</taxon>
        <taxon>Pseudomonadati</taxon>
        <taxon>Pseudomonadota</taxon>
        <taxon>Alphaproteobacteria</taxon>
        <taxon>Rhodobacterales</taxon>
        <taxon>Paracoccaceae</taxon>
        <taxon>Halocynthiibacter</taxon>
    </lineage>
</organism>
<proteinExistence type="predicted"/>
<gene>
    <name evidence="1" type="ORF">OH136_15600</name>
</gene>
<dbReference type="EMBL" id="JAOYFC010000006">
    <property type="protein sequence ID" value="MCV6825987.1"/>
    <property type="molecule type" value="Genomic_DNA"/>
</dbReference>
<accession>A0AAE3LRY7</accession>